<dbReference type="GO" id="GO:0051537">
    <property type="term" value="F:2 iron, 2 sulfur cluster binding"/>
    <property type="evidence" value="ECO:0007669"/>
    <property type="project" value="UniProtKB-KW"/>
</dbReference>
<dbReference type="InterPro" id="IPR036249">
    <property type="entry name" value="Thioredoxin-like_sf"/>
</dbReference>
<dbReference type="OrthoDB" id="415696at2759"/>
<organism evidence="9 10">
    <name type="scientific">Carex littledalei</name>
    <dbReference type="NCBI Taxonomy" id="544730"/>
    <lineage>
        <taxon>Eukaryota</taxon>
        <taxon>Viridiplantae</taxon>
        <taxon>Streptophyta</taxon>
        <taxon>Embryophyta</taxon>
        <taxon>Tracheophyta</taxon>
        <taxon>Spermatophyta</taxon>
        <taxon>Magnoliopsida</taxon>
        <taxon>Liliopsida</taxon>
        <taxon>Poales</taxon>
        <taxon>Cyperaceae</taxon>
        <taxon>Cyperoideae</taxon>
        <taxon>Cariceae</taxon>
        <taxon>Carex</taxon>
        <taxon>Carex subgen. Euthyceras</taxon>
    </lineage>
</organism>
<dbReference type="PANTHER" id="PTHR10293:SF45">
    <property type="entry name" value="BIFUNCTIONAL MONOTHIOL GLUTAREDOXIN-S16, CHLOROPLASTIC"/>
    <property type="match status" value="1"/>
</dbReference>
<dbReference type="InterPro" id="IPR033658">
    <property type="entry name" value="GRX_PICOT-like"/>
</dbReference>
<evidence type="ECO:0000259" key="8">
    <source>
        <dbReference type="Pfam" id="PF00462"/>
    </source>
</evidence>
<accession>A0A833R547</accession>
<dbReference type="InterPro" id="IPR004480">
    <property type="entry name" value="Monothiol_GRX-rel"/>
</dbReference>
<keyword evidence="10" id="KW-1185">Reference proteome</keyword>
<dbReference type="FunFam" id="3.40.30.10:FF:000005">
    <property type="entry name" value="Glutaredoxin 5"/>
    <property type="match status" value="1"/>
</dbReference>
<keyword evidence="4" id="KW-0479">Metal-binding</keyword>
<dbReference type="AlphaFoldDB" id="A0A833R547"/>
<dbReference type="Proteomes" id="UP000623129">
    <property type="component" value="Unassembled WGS sequence"/>
</dbReference>
<keyword evidence="6" id="KW-0411">Iron-sulfur</keyword>
<evidence type="ECO:0000256" key="2">
    <source>
        <dbReference type="ARBA" id="ARBA00008983"/>
    </source>
</evidence>
<dbReference type="CDD" id="cd03028">
    <property type="entry name" value="GRX_PICOT_like"/>
    <property type="match status" value="1"/>
</dbReference>
<sequence>MAAPTQISRFDPFMSPPLTSRKPNLSFPLFSTSFTSLSFPSFSLSLSRPKPQTQRSYRHRVHASIRKLSESDSLPISKDPEDLDASIPTGAGVYGVFDANGELQFVGISRNIASSVDKHRKSVPSDLCSSVKVGPADTATPDRMVLQSAWKSWIEEHISATGKPPPGNVQGNYTWIGAPPDIRLTPGRHVSLTIPLEELIDRLVKEHKVVAFIKGSRRAPQCGFSQKVVSILESHGVDFVSLDVLDEEHNYGLREKLKSYSNWPTFPQVFVGGELVGGCDIISDLAEKGELKALFQK</sequence>
<dbReference type="EMBL" id="SWLB01000014">
    <property type="protein sequence ID" value="KAF3329903.1"/>
    <property type="molecule type" value="Genomic_DNA"/>
</dbReference>
<dbReference type="PROSITE" id="PS51354">
    <property type="entry name" value="GLUTAREDOXIN_2"/>
    <property type="match status" value="1"/>
</dbReference>
<dbReference type="PANTHER" id="PTHR10293">
    <property type="entry name" value="GLUTAREDOXIN FAMILY MEMBER"/>
    <property type="match status" value="1"/>
</dbReference>
<proteinExistence type="inferred from homology"/>
<evidence type="ECO:0000256" key="4">
    <source>
        <dbReference type="ARBA" id="ARBA00022723"/>
    </source>
</evidence>
<gene>
    <name evidence="9" type="ORF">FCM35_KLT05234</name>
</gene>
<evidence type="ECO:0000256" key="7">
    <source>
        <dbReference type="ARBA" id="ARBA00023284"/>
    </source>
</evidence>
<dbReference type="Gene3D" id="3.40.30.10">
    <property type="entry name" value="Glutaredoxin"/>
    <property type="match status" value="1"/>
</dbReference>
<comment type="function">
    <text evidence="1">May only reduce GSH-thiol disulfides, but not protein disulfides.</text>
</comment>
<dbReference type="GO" id="GO:0046872">
    <property type="term" value="F:metal ion binding"/>
    <property type="evidence" value="ECO:0007669"/>
    <property type="project" value="UniProtKB-KW"/>
</dbReference>
<reference evidence="9" key="1">
    <citation type="submission" date="2020-01" db="EMBL/GenBank/DDBJ databases">
        <title>Genome sequence of Kobresia littledalei, the first chromosome-level genome in the family Cyperaceae.</title>
        <authorList>
            <person name="Qu G."/>
        </authorList>
    </citation>
    <scope>NUCLEOTIDE SEQUENCE</scope>
    <source>
        <strain evidence="9">C.B.Clarke</strain>
        <tissue evidence="9">Leaf</tissue>
    </source>
</reference>
<evidence type="ECO:0000313" key="10">
    <source>
        <dbReference type="Proteomes" id="UP000623129"/>
    </source>
</evidence>
<keyword evidence="7" id="KW-0676">Redox-active center</keyword>
<dbReference type="Pfam" id="PF00462">
    <property type="entry name" value="Glutaredoxin"/>
    <property type="match status" value="1"/>
</dbReference>
<comment type="caution">
    <text evidence="9">The sequence shown here is derived from an EMBL/GenBank/DDBJ whole genome shotgun (WGS) entry which is preliminary data.</text>
</comment>
<evidence type="ECO:0000256" key="6">
    <source>
        <dbReference type="ARBA" id="ARBA00023014"/>
    </source>
</evidence>
<keyword evidence="5" id="KW-0408">Iron</keyword>
<dbReference type="SUPFAM" id="SSF52833">
    <property type="entry name" value="Thioredoxin-like"/>
    <property type="match status" value="1"/>
</dbReference>
<evidence type="ECO:0000313" key="9">
    <source>
        <dbReference type="EMBL" id="KAF3329903.1"/>
    </source>
</evidence>
<comment type="similarity">
    <text evidence="2">Belongs to the glutaredoxin family. CGFS subfamily.</text>
</comment>
<evidence type="ECO:0000256" key="1">
    <source>
        <dbReference type="ARBA" id="ARBA00002426"/>
    </source>
</evidence>
<dbReference type="GO" id="GO:0005759">
    <property type="term" value="C:mitochondrial matrix"/>
    <property type="evidence" value="ECO:0007669"/>
    <property type="project" value="TreeGrafter"/>
</dbReference>
<evidence type="ECO:0000256" key="5">
    <source>
        <dbReference type="ARBA" id="ARBA00023004"/>
    </source>
</evidence>
<feature type="domain" description="Glutaredoxin" evidence="8">
    <location>
        <begin position="209"/>
        <end position="276"/>
    </location>
</feature>
<evidence type="ECO:0000256" key="3">
    <source>
        <dbReference type="ARBA" id="ARBA00022714"/>
    </source>
</evidence>
<dbReference type="NCBIfam" id="TIGR00365">
    <property type="entry name" value="Grx4 family monothiol glutaredoxin"/>
    <property type="match status" value="1"/>
</dbReference>
<dbReference type="InterPro" id="IPR002109">
    <property type="entry name" value="Glutaredoxin"/>
</dbReference>
<name>A0A833R547_9POAL</name>
<keyword evidence="3" id="KW-0001">2Fe-2S</keyword>
<protein>
    <submittedName>
        <fullName evidence="9">Monothiol glutaredoxin-S12</fullName>
    </submittedName>
</protein>